<keyword evidence="6" id="KW-0472">Membrane</keyword>
<dbReference type="GO" id="GO:0016020">
    <property type="term" value="C:membrane"/>
    <property type="evidence" value="ECO:0007669"/>
    <property type="project" value="TreeGrafter"/>
</dbReference>
<keyword evidence="3" id="KW-0413">Isomerase</keyword>
<dbReference type="Proteomes" id="UP000663860">
    <property type="component" value="Unassembled WGS sequence"/>
</dbReference>
<feature type="compositionally biased region" description="Polar residues" evidence="5">
    <location>
        <begin position="15"/>
        <end position="36"/>
    </location>
</feature>
<reference evidence="9" key="1">
    <citation type="submission" date="2021-02" db="EMBL/GenBank/DDBJ databases">
        <authorList>
            <person name="Nowell W R."/>
        </authorList>
    </citation>
    <scope>NUCLEOTIDE SEQUENCE</scope>
</reference>
<dbReference type="EMBL" id="CAJOBB010000468">
    <property type="protein sequence ID" value="CAF3686568.1"/>
    <property type="molecule type" value="Genomic_DNA"/>
</dbReference>
<name>A0A818TP84_9BILA</name>
<dbReference type="EC" id="5.2.1.8" evidence="3"/>
<keyword evidence="4" id="KW-0175">Coiled coil</keyword>
<dbReference type="GO" id="GO:0005740">
    <property type="term" value="C:mitochondrial envelope"/>
    <property type="evidence" value="ECO:0007669"/>
    <property type="project" value="TreeGrafter"/>
</dbReference>
<feature type="domain" description="PPIase FKBP-type" evidence="7">
    <location>
        <begin position="397"/>
        <end position="473"/>
    </location>
</feature>
<dbReference type="InterPro" id="IPR001179">
    <property type="entry name" value="PPIase_FKBP_dom"/>
</dbReference>
<dbReference type="Gene3D" id="1.25.40.10">
    <property type="entry name" value="Tetratricopeptide repeat domain"/>
    <property type="match status" value="1"/>
</dbReference>
<evidence type="ECO:0000256" key="5">
    <source>
        <dbReference type="SAM" id="MobiDB-lite"/>
    </source>
</evidence>
<feature type="compositionally biased region" description="Basic and acidic residues" evidence="5">
    <location>
        <begin position="171"/>
        <end position="190"/>
    </location>
</feature>
<dbReference type="InterPro" id="IPR011990">
    <property type="entry name" value="TPR-like_helical_dom_sf"/>
</dbReference>
<dbReference type="GO" id="GO:0044183">
    <property type="term" value="F:protein folding chaperone"/>
    <property type="evidence" value="ECO:0007669"/>
    <property type="project" value="TreeGrafter"/>
</dbReference>
<evidence type="ECO:0000256" key="4">
    <source>
        <dbReference type="SAM" id="Coils"/>
    </source>
</evidence>
<feature type="coiled-coil region" evidence="4">
    <location>
        <begin position="638"/>
        <end position="665"/>
    </location>
</feature>
<dbReference type="SMART" id="SM00028">
    <property type="entry name" value="TPR"/>
    <property type="match status" value="2"/>
</dbReference>
<dbReference type="GO" id="GO:0012505">
    <property type="term" value="C:endomembrane system"/>
    <property type="evidence" value="ECO:0007669"/>
    <property type="project" value="TreeGrafter"/>
</dbReference>
<comment type="catalytic activity">
    <reaction evidence="3">
        <text>[protein]-peptidylproline (omega=180) = [protein]-peptidylproline (omega=0)</text>
        <dbReference type="Rhea" id="RHEA:16237"/>
        <dbReference type="Rhea" id="RHEA-COMP:10747"/>
        <dbReference type="Rhea" id="RHEA-COMP:10748"/>
        <dbReference type="ChEBI" id="CHEBI:83833"/>
        <dbReference type="ChEBI" id="CHEBI:83834"/>
        <dbReference type="EC" id="5.2.1.8"/>
    </reaction>
</comment>
<keyword evidence="3" id="KW-0697">Rotamase</keyword>
<keyword evidence="1" id="KW-0677">Repeat</keyword>
<keyword evidence="6" id="KW-0812">Transmembrane</keyword>
<evidence type="ECO:0000256" key="2">
    <source>
        <dbReference type="ARBA" id="ARBA00022803"/>
    </source>
</evidence>
<evidence type="ECO:0000313" key="10">
    <source>
        <dbReference type="Proteomes" id="UP000663868"/>
    </source>
</evidence>
<feature type="region of interest" description="Disordered" evidence="5">
    <location>
        <begin position="140"/>
        <end position="242"/>
    </location>
</feature>
<dbReference type="GO" id="GO:0005829">
    <property type="term" value="C:cytosol"/>
    <property type="evidence" value="ECO:0007669"/>
    <property type="project" value="TreeGrafter"/>
</dbReference>
<dbReference type="Gene3D" id="3.10.50.40">
    <property type="match status" value="1"/>
</dbReference>
<protein>
    <recommendedName>
        <fullName evidence="3">peptidylprolyl isomerase</fullName>
        <ecNumber evidence="3">5.2.1.8</ecNumber>
    </recommendedName>
</protein>
<dbReference type="AlphaFoldDB" id="A0A818TP84"/>
<comment type="caution">
    <text evidence="9">The sequence shown here is derived from an EMBL/GenBank/DDBJ whole genome shotgun (WGS) entry which is preliminary data.</text>
</comment>
<dbReference type="InterPro" id="IPR050754">
    <property type="entry name" value="FKBP4/5/8-like"/>
</dbReference>
<dbReference type="Pfam" id="PF00254">
    <property type="entry name" value="FKBP_C"/>
    <property type="match status" value="1"/>
</dbReference>
<feature type="transmembrane region" description="Helical" evidence="6">
    <location>
        <begin position="694"/>
        <end position="714"/>
    </location>
</feature>
<evidence type="ECO:0000256" key="3">
    <source>
        <dbReference type="PROSITE-ProRule" id="PRU00277"/>
    </source>
</evidence>
<keyword evidence="2" id="KW-0802">TPR repeat</keyword>
<dbReference type="PANTHER" id="PTHR46512">
    <property type="entry name" value="PEPTIDYLPROLYL ISOMERASE"/>
    <property type="match status" value="1"/>
</dbReference>
<gene>
    <name evidence="8" type="ORF">IZO911_LOCUS43418</name>
    <name evidence="9" type="ORF">KXQ929_LOCUS10048</name>
</gene>
<dbReference type="PROSITE" id="PS50059">
    <property type="entry name" value="FKBP_PPIASE"/>
    <property type="match status" value="1"/>
</dbReference>
<organism evidence="9 10">
    <name type="scientific">Adineta steineri</name>
    <dbReference type="NCBI Taxonomy" id="433720"/>
    <lineage>
        <taxon>Eukaryota</taxon>
        <taxon>Metazoa</taxon>
        <taxon>Spiralia</taxon>
        <taxon>Gnathifera</taxon>
        <taxon>Rotifera</taxon>
        <taxon>Eurotatoria</taxon>
        <taxon>Bdelloidea</taxon>
        <taxon>Adinetida</taxon>
        <taxon>Adinetidae</taxon>
        <taxon>Adineta</taxon>
    </lineage>
</organism>
<dbReference type="Proteomes" id="UP000663868">
    <property type="component" value="Unassembled WGS sequence"/>
</dbReference>
<evidence type="ECO:0000313" key="8">
    <source>
        <dbReference type="EMBL" id="CAF1470274.1"/>
    </source>
</evidence>
<dbReference type="InterPro" id="IPR046357">
    <property type="entry name" value="PPIase_dom_sf"/>
</dbReference>
<evidence type="ECO:0000313" key="9">
    <source>
        <dbReference type="EMBL" id="CAF3686568.1"/>
    </source>
</evidence>
<proteinExistence type="predicted"/>
<dbReference type="PANTHER" id="PTHR46512:SF1">
    <property type="entry name" value="PEPTIDYLPROLYL ISOMERASE"/>
    <property type="match status" value="1"/>
</dbReference>
<accession>A0A818TP84</accession>
<feature type="region of interest" description="Disordered" evidence="5">
    <location>
        <begin position="1"/>
        <end position="58"/>
    </location>
</feature>
<evidence type="ECO:0000256" key="6">
    <source>
        <dbReference type="SAM" id="Phobius"/>
    </source>
</evidence>
<dbReference type="GO" id="GO:0043066">
    <property type="term" value="P:negative regulation of apoptotic process"/>
    <property type="evidence" value="ECO:0007669"/>
    <property type="project" value="TreeGrafter"/>
</dbReference>
<dbReference type="SUPFAM" id="SSF48452">
    <property type="entry name" value="TPR-like"/>
    <property type="match status" value="1"/>
</dbReference>
<dbReference type="GO" id="GO:0003755">
    <property type="term" value="F:peptidyl-prolyl cis-trans isomerase activity"/>
    <property type="evidence" value="ECO:0007669"/>
    <property type="project" value="UniProtKB-KW"/>
</dbReference>
<dbReference type="InterPro" id="IPR019734">
    <property type="entry name" value="TPR_rpt"/>
</dbReference>
<sequence>MADENSPDIQERRLSNGSDLDNESIPNGDNNQQDDLSPNHESIENPSDETEINEGIISTNQDILSPTDSAESDDQIQQQLSTEPELYPLNQNSFDQSIVVDNQNNSNLLLNDNDTLNNDSSFDIETDLHHDKPDELKAQRELDDDEIPPAELPIDETPKSRTSTQSEIILTDDRPLTELETPYEHHHENENGNEDSPIILSSDQNSPDNEINNSSTDNEDSSDNNIILLSLPDTPKETSEENHEDLISQTSDVEKENIEEILPPLISTSIALEQIHDLEEHSSENNNLLLSSSSNHITETSEKAHEDFIPPIIELEKPKFEELTVHHENTNINEPISPLPSTSMAFEQINDSIKIDEQPLLSTNKITISEPEDILGNRTLLKQTTVEGTPNTRPTRSTLATVSYTLSLIDNVTFDVHLIESISNESFFISERDIIPAIDICIQSMNRGEHATIDSDIRHCYGQMGCPEKQIPPVNSSTNSYKMKIELEFHDWTSPPDIQTLSITERLFWGNKKREMGNFNYRRQDYQAALLCYHGALRFVDARTNPLSVPHEDHDLSVLSEKYIQVQNNVAQVNLLLNKYEDCLHAVENVLRLDPSNVKALFRKGKAFFELGEYKEAKQPLKLFLQAHQRNPLGGDDYIKVNEMLKTCENKLANYEKNEKEIYRRMFQPQPTTTTTTNQQGQTKNNKKTDNTNWWLLIGLGGAAIASIGLFTFLKYRKTS</sequence>
<keyword evidence="6" id="KW-1133">Transmembrane helix</keyword>
<dbReference type="SUPFAM" id="SSF54534">
    <property type="entry name" value="FKBP-like"/>
    <property type="match status" value="1"/>
</dbReference>
<dbReference type="EMBL" id="CAJNOE010002151">
    <property type="protein sequence ID" value="CAF1470274.1"/>
    <property type="molecule type" value="Genomic_DNA"/>
</dbReference>
<evidence type="ECO:0000256" key="1">
    <source>
        <dbReference type="ARBA" id="ARBA00022737"/>
    </source>
</evidence>
<evidence type="ECO:0000259" key="7">
    <source>
        <dbReference type="PROSITE" id="PS50059"/>
    </source>
</evidence>